<proteinExistence type="predicted"/>
<dbReference type="AlphaFoldDB" id="A0AAV4C0B5"/>
<accession>A0AAV4C0B5</accession>
<organism evidence="1 2">
    <name type="scientific">Plakobranchus ocellatus</name>
    <dbReference type="NCBI Taxonomy" id="259542"/>
    <lineage>
        <taxon>Eukaryota</taxon>
        <taxon>Metazoa</taxon>
        <taxon>Spiralia</taxon>
        <taxon>Lophotrochozoa</taxon>
        <taxon>Mollusca</taxon>
        <taxon>Gastropoda</taxon>
        <taxon>Heterobranchia</taxon>
        <taxon>Euthyneura</taxon>
        <taxon>Panpulmonata</taxon>
        <taxon>Sacoglossa</taxon>
        <taxon>Placobranchoidea</taxon>
        <taxon>Plakobranchidae</taxon>
        <taxon>Plakobranchus</taxon>
    </lineage>
</organism>
<gene>
    <name evidence="1" type="ORF">PoB_005531600</name>
</gene>
<keyword evidence="2" id="KW-1185">Reference proteome</keyword>
<evidence type="ECO:0000313" key="1">
    <source>
        <dbReference type="EMBL" id="GFO28811.1"/>
    </source>
</evidence>
<name>A0AAV4C0B5_9GAST</name>
<evidence type="ECO:0000313" key="2">
    <source>
        <dbReference type="Proteomes" id="UP000735302"/>
    </source>
</evidence>
<dbReference type="EMBL" id="BLXT01006082">
    <property type="protein sequence ID" value="GFO28811.1"/>
    <property type="molecule type" value="Genomic_DNA"/>
</dbReference>
<comment type="caution">
    <text evidence="1">The sequence shown here is derived from an EMBL/GenBank/DDBJ whole genome shotgun (WGS) entry which is preliminary data.</text>
</comment>
<reference evidence="1 2" key="1">
    <citation type="journal article" date="2021" name="Elife">
        <title>Chloroplast acquisition without the gene transfer in kleptoplastic sea slugs, Plakobranchus ocellatus.</title>
        <authorList>
            <person name="Maeda T."/>
            <person name="Takahashi S."/>
            <person name="Yoshida T."/>
            <person name="Shimamura S."/>
            <person name="Takaki Y."/>
            <person name="Nagai Y."/>
            <person name="Toyoda A."/>
            <person name="Suzuki Y."/>
            <person name="Arimoto A."/>
            <person name="Ishii H."/>
            <person name="Satoh N."/>
            <person name="Nishiyama T."/>
            <person name="Hasebe M."/>
            <person name="Maruyama T."/>
            <person name="Minagawa J."/>
            <person name="Obokata J."/>
            <person name="Shigenobu S."/>
        </authorList>
    </citation>
    <scope>NUCLEOTIDE SEQUENCE [LARGE SCALE GENOMIC DNA]</scope>
</reference>
<sequence>MNTKHLCVQRRATSALSRSPEKREGSLGTLACCAQQCCPDIRWKGVLSFTAAKQGVPKSLRPSSQVRPVHIKVISDSKALGQARAPVAGLEPVTERLFNHRQRSTNLDKNQSRLAFPFWCHQDHPLT</sequence>
<dbReference type="Proteomes" id="UP000735302">
    <property type="component" value="Unassembled WGS sequence"/>
</dbReference>
<protein>
    <submittedName>
        <fullName evidence="1">Uncharacterized protein</fullName>
    </submittedName>
</protein>